<dbReference type="Pfam" id="PF25029">
    <property type="entry name" value="MOM1"/>
    <property type="match status" value="1"/>
</dbReference>
<dbReference type="InterPro" id="IPR027417">
    <property type="entry name" value="P-loop_NTPase"/>
</dbReference>
<evidence type="ECO:0000313" key="5">
    <source>
        <dbReference type="Proteomes" id="UP001163823"/>
    </source>
</evidence>
<gene>
    <name evidence="4" type="ORF">O6P43_010284</name>
</gene>
<evidence type="ECO:0000259" key="3">
    <source>
        <dbReference type="Pfam" id="PF25029"/>
    </source>
</evidence>
<dbReference type="GO" id="GO:0005634">
    <property type="term" value="C:nucleus"/>
    <property type="evidence" value="ECO:0007669"/>
    <property type="project" value="TreeGrafter"/>
</dbReference>
<protein>
    <submittedName>
        <fullName evidence="4">Helicase protein MOM1</fullName>
    </submittedName>
</protein>
<proteinExistence type="predicted"/>
<dbReference type="GO" id="GO:0003677">
    <property type="term" value="F:DNA binding"/>
    <property type="evidence" value="ECO:0007669"/>
    <property type="project" value="TreeGrafter"/>
</dbReference>
<dbReference type="GO" id="GO:0003682">
    <property type="term" value="F:chromatin binding"/>
    <property type="evidence" value="ECO:0007669"/>
    <property type="project" value="TreeGrafter"/>
</dbReference>
<keyword evidence="4" id="KW-0547">Nucleotide-binding</keyword>
<evidence type="ECO:0000256" key="1">
    <source>
        <dbReference type="ARBA" id="ARBA00023242"/>
    </source>
</evidence>
<dbReference type="Proteomes" id="UP001163823">
    <property type="component" value="Chromosome 4"/>
</dbReference>
<feature type="region of interest" description="Disordered" evidence="2">
    <location>
        <begin position="580"/>
        <end position="612"/>
    </location>
</feature>
<keyword evidence="4" id="KW-0067">ATP-binding</keyword>
<reference evidence="4" key="1">
    <citation type="journal article" date="2023" name="Science">
        <title>Elucidation of the pathway for biosynthesis of saponin adjuvants from the soapbark tree.</title>
        <authorList>
            <person name="Reed J."/>
            <person name="Orme A."/>
            <person name="El-Demerdash A."/>
            <person name="Owen C."/>
            <person name="Martin L.B.B."/>
            <person name="Misra R.C."/>
            <person name="Kikuchi S."/>
            <person name="Rejzek M."/>
            <person name="Martin A.C."/>
            <person name="Harkess A."/>
            <person name="Leebens-Mack J."/>
            <person name="Louveau T."/>
            <person name="Stephenson M.J."/>
            <person name="Osbourn A."/>
        </authorList>
    </citation>
    <scope>NUCLEOTIDE SEQUENCE</scope>
    <source>
        <strain evidence="4">S10</strain>
    </source>
</reference>
<dbReference type="PANTHER" id="PTHR45623:SF51">
    <property type="entry name" value="DNA HELICASE CHROMATIN REGULATOR PHD FAMILY-RELATED"/>
    <property type="match status" value="1"/>
</dbReference>
<keyword evidence="1" id="KW-0539">Nucleus</keyword>
<dbReference type="AlphaFoldDB" id="A0AAD7Q0A9"/>
<dbReference type="GO" id="GO:0004386">
    <property type="term" value="F:helicase activity"/>
    <property type="evidence" value="ECO:0007669"/>
    <property type="project" value="UniProtKB-KW"/>
</dbReference>
<dbReference type="EMBL" id="JARAOO010000004">
    <property type="protein sequence ID" value="KAJ7972388.1"/>
    <property type="molecule type" value="Genomic_DNA"/>
</dbReference>
<dbReference type="GO" id="GO:0016887">
    <property type="term" value="F:ATP hydrolysis activity"/>
    <property type="evidence" value="ECO:0007669"/>
    <property type="project" value="TreeGrafter"/>
</dbReference>
<dbReference type="GO" id="GO:0140658">
    <property type="term" value="F:ATP-dependent chromatin remodeler activity"/>
    <property type="evidence" value="ECO:0007669"/>
    <property type="project" value="TreeGrafter"/>
</dbReference>
<dbReference type="InterPro" id="IPR056882">
    <property type="entry name" value="MOM1_dom"/>
</dbReference>
<dbReference type="PANTHER" id="PTHR45623">
    <property type="entry name" value="CHROMODOMAIN-HELICASE-DNA-BINDING PROTEIN 3-RELATED-RELATED"/>
    <property type="match status" value="1"/>
</dbReference>
<accession>A0AAD7Q0A9</accession>
<feature type="domain" description="MOM1 alpha-helical" evidence="3">
    <location>
        <begin position="455"/>
        <end position="562"/>
    </location>
</feature>
<comment type="caution">
    <text evidence="4">The sequence shown here is derived from an EMBL/GenBank/DDBJ whole genome shotgun (WGS) entry which is preliminary data.</text>
</comment>
<name>A0AAD7Q0A9_QUISA</name>
<dbReference type="InterPro" id="IPR038718">
    <property type="entry name" value="SNF2-like_sf"/>
</dbReference>
<evidence type="ECO:0000256" key="2">
    <source>
        <dbReference type="SAM" id="MobiDB-lite"/>
    </source>
</evidence>
<dbReference type="Gene3D" id="3.40.50.300">
    <property type="entry name" value="P-loop containing nucleotide triphosphate hydrolases"/>
    <property type="match status" value="2"/>
</dbReference>
<dbReference type="GO" id="GO:0000785">
    <property type="term" value="C:chromatin"/>
    <property type="evidence" value="ECO:0007669"/>
    <property type="project" value="TreeGrafter"/>
</dbReference>
<dbReference type="KEGG" id="qsa:O6P43_010284"/>
<sequence length="871" mass="97652">MFRHFDHFKILAADIRLLLVSGQIKEHAADYFNLLSLLDPKFDGLESYKMGSDFNDSISKLKRKLAQYVVFECKLGSSTFAEYWVPVQLSNLQLEQYCSMLLSNSILLCSNLKNDSADALRVLIISTRKSLGVSGRFGIGDILDDFVRQRFGIDYYVRIDRGCILSKKQAALDMFNAKGSRQFLLLIENHACLSSVKLSLVDIIILFDSDWDPLNDLRALQRISISSQCEQLKVLRLYSYCTIEEKVLILAKKGLALESNVQLINHTTSHSLLIWGASYLFSKLDDFHGRDAVSASNISCELLLLNDVLCELSTELPRGGDKNDCHGRSIMSKVEQHEGLYTKNMSLLGEREMKTTDKELSISIWTNLIKGRHPWWKFLPGSSQRVSKNDIDPINRKSRLKDDTKSVRKASKLTDNMDNSYQVHYSMAVPPVAYEGARAPEVDIVDSLEKTEVNDGQKSTRLQPKQDLSELCDVLQLSKEIKATTVRILEHVLKYYNVDCQEVSIMQAFQIALCWVAASSVKHKLDRKESLALAKLHLNFVCNEEEARYVYSKLWHIKMFASILENGRRIKDLVEGNMEKGFQSPHMSEPMESTSMEPAPEGSPDKAIPSTQHPIHGEILQTSERENASFDEHQNKALNASNDPHNSSLVKGLLEREGPVSSSAIMQSNCKSYEKVPQILVNEAVVWESPANIPTPLEQLSFVATDRATLKNAAVKQVRHCNRAVSQVYGESTPLEFIQTSSSLLEPRICLPHGDLVSSCQMSTSTLPEDDSSTMFMASGMNGYHGAEDNIYSLEDTVIAQPPCDLVEQFNPSAVHPMSHLPLQDSNDMPINRNNTSVTDWSSTTSPGAMNSYPIGDLYLTSEVSHCSDPL</sequence>
<dbReference type="SUPFAM" id="SSF52540">
    <property type="entry name" value="P-loop containing nucleoside triphosphate hydrolases"/>
    <property type="match status" value="1"/>
</dbReference>
<keyword evidence="5" id="KW-1185">Reference proteome</keyword>
<keyword evidence="4" id="KW-0347">Helicase</keyword>
<organism evidence="4 5">
    <name type="scientific">Quillaja saponaria</name>
    <name type="common">Soap bark tree</name>
    <dbReference type="NCBI Taxonomy" id="32244"/>
    <lineage>
        <taxon>Eukaryota</taxon>
        <taxon>Viridiplantae</taxon>
        <taxon>Streptophyta</taxon>
        <taxon>Embryophyta</taxon>
        <taxon>Tracheophyta</taxon>
        <taxon>Spermatophyta</taxon>
        <taxon>Magnoliopsida</taxon>
        <taxon>eudicotyledons</taxon>
        <taxon>Gunneridae</taxon>
        <taxon>Pentapetalae</taxon>
        <taxon>rosids</taxon>
        <taxon>fabids</taxon>
        <taxon>Fabales</taxon>
        <taxon>Quillajaceae</taxon>
        <taxon>Quillaja</taxon>
    </lineage>
</organism>
<dbReference type="Gene3D" id="3.40.50.10810">
    <property type="entry name" value="Tandem AAA-ATPase domain"/>
    <property type="match status" value="1"/>
</dbReference>
<keyword evidence="4" id="KW-0378">Hydrolase</keyword>
<evidence type="ECO:0000313" key="4">
    <source>
        <dbReference type="EMBL" id="KAJ7972388.1"/>
    </source>
</evidence>
<dbReference type="GO" id="GO:0042393">
    <property type="term" value="F:histone binding"/>
    <property type="evidence" value="ECO:0007669"/>
    <property type="project" value="TreeGrafter"/>
</dbReference>